<comment type="catalytic activity">
    <reaction evidence="8">
        <text>tRNA(Leu) + L-leucine + ATP = L-leucyl-tRNA(Leu) + AMP + diphosphate</text>
        <dbReference type="Rhea" id="RHEA:11688"/>
        <dbReference type="Rhea" id="RHEA-COMP:9613"/>
        <dbReference type="Rhea" id="RHEA-COMP:9622"/>
        <dbReference type="ChEBI" id="CHEBI:30616"/>
        <dbReference type="ChEBI" id="CHEBI:33019"/>
        <dbReference type="ChEBI" id="CHEBI:57427"/>
        <dbReference type="ChEBI" id="CHEBI:78442"/>
        <dbReference type="ChEBI" id="CHEBI:78494"/>
        <dbReference type="ChEBI" id="CHEBI:456215"/>
        <dbReference type="EC" id="6.1.1.4"/>
    </reaction>
</comment>
<dbReference type="InterPro" id="IPR013155">
    <property type="entry name" value="M/V/L/I-tRNA-synth_anticd-bd"/>
</dbReference>
<keyword evidence="4" id="KW-0547">Nucleotide-binding</keyword>
<evidence type="ECO:0000256" key="1">
    <source>
        <dbReference type="ARBA" id="ARBA00005594"/>
    </source>
</evidence>
<dbReference type="PANTHER" id="PTHR43740">
    <property type="entry name" value="LEUCYL-TRNA SYNTHETASE"/>
    <property type="match status" value="1"/>
</dbReference>
<evidence type="ECO:0000313" key="10">
    <source>
        <dbReference type="EMBL" id="GAH83469.1"/>
    </source>
</evidence>
<evidence type="ECO:0000256" key="4">
    <source>
        <dbReference type="ARBA" id="ARBA00022741"/>
    </source>
</evidence>
<dbReference type="InterPro" id="IPR002302">
    <property type="entry name" value="Leu-tRNA-ligase"/>
</dbReference>
<dbReference type="CDD" id="cd07958">
    <property type="entry name" value="Anticodon_Ia_Leu_BEm"/>
    <property type="match status" value="1"/>
</dbReference>
<evidence type="ECO:0000256" key="3">
    <source>
        <dbReference type="ARBA" id="ARBA00022598"/>
    </source>
</evidence>
<dbReference type="PANTHER" id="PTHR43740:SF2">
    <property type="entry name" value="LEUCINE--TRNA LIGASE, MITOCHONDRIAL"/>
    <property type="match status" value="1"/>
</dbReference>
<gene>
    <name evidence="10" type="ORF">S03H2_65037</name>
</gene>
<evidence type="ECO:0000256" key="7">
    <source>
        <dbReference type="ARBA" id="ARBA00023146"/>
    </source>
</evidence>
<dbReference type="GO" id="GO:0006429">
    <property type="term" value="P:leucyl-tRNA aminoacylation"/>
    <property type="evidence" value="ECO:0007669"/>
    <property type="project" value="InterPro"/>
</dbReference>
<protein>
    <recommendedName>
        <fullName evidence="2">leucine--tRNA ligase</fullName>
        <ecNumber evidence="2">6.1.1.4</ecNumber>
    </recommendedName>
</protein>
<keyword evidence="3" id="KW-0436">Ligase</keyword>
<dbReference type="Gene3D" id="1.10.730.10">
    <property type="entry name" value="Isoleucyl-tRNA Synthetase, Domain 1"/>
    <property type="match status" value="1"/>
</dbReference>
<dbReference type="GO" id="GO:0005524">
    <property type="term" value="F:ATP binding"/>
    <property type="evidence" value="ECO:0007669"/>
    <property type="project" value="UniProtKB-KW"/>
</dbReference>
<keyword evidence="6" id="KW-0648">Protein biosynthesis</keyword>
<proteinExistence type="inferred from homology"/>
<dbReference type="GO" id="GO:0005829">
    <property type="term" value="C:cytosol"/>
    <property type="evidence" value="ECO:0007669"/>
    <property type="project" value="TreeGrafter"/>
</dbReference>
<name>X1JZP3_9ZZZZ</name>
<reference evidence="10" key="1">
    <citation type="journal article" date="2014" name="Front. Microbiol.">
        <title>High frequency of phylogenetically diverse reductive dehalogenase-homologous genes in deep subseafloor sedimentary metagenomes.</title>
        <authorList>
            <person name="Kawai M."/>
            <person name="Futagami T."/>
            <person name="Toyoda A."/>
            <person name="Takaki Y."/>
            <person name="Nishi S."/>
            <person name="Hori S."/>
            <person name="Arai W."/>
            <person name="Tsubouchi T."/>
            <person name="Morono Y."/>
            <person name="Uchiyama I."/>
            <person name="Ito T."/>
            <person name="Fujiyama A."/>
            <person name="Inagaki F."/>
            <person name="Takami H."/>
        </authorList>
    </citation>
    <scope>NUCLEOTIDE SEQUENCE</scope>
    <source>
        <strain evidence="10">Expedition CK06-06</strain>
    </source>
</reference>
<evidence type="ECO:0000256" key="6">
    <source>
        <dbReference type="ARBA" id="ARBA00022917"/>
    </source>
</evidence>
<comment type="caution">
    <text evidence="10">The sequence shown here is derived from an EMBL/GenBank/DDBJ whole genome shotgun (WGS) entry which is preliminary data.</text>
</comment>
<comment type="similarity">
    <text evidence="1">Belongs to the class-I aminoacyl-tRNA synthetase family.</text>
</comment>
<dbReference type="FunFam" id="1.10.730.10:FF:000002">
    <property type="entry name" value="Leucine--tRNA ligase"/>
    <property type="match status" value="1"/>
</dbReference>
<feature type="domain" description="Methionyl/Valyl/Leucyl/Isoleucyl-tRNA synthetase anticodon-binding" evidence="9">
    <location>
        <begin position="66"/>
        <end position="193"/>
    </location>
</feature>
<evidence type="ECO:0000259" key="9">
    <source>
        <dbReference type="Pfam" id="PF08264"/>
    </source>
</evidence>
<feature type="non-terminal residue" evidence="10">
    <location>
        <position position="209"/>
    </location>
</feature>
<evidence type="ECO:0000256" key="5">
    <source>
        <dbReference type="ARBA" id="ARBA00022840"/>
    </source>
</evidence>
<dbReference type="EMBL" id="BARU01042310">
    <property type="protein sequence ID" value="GAH83469.1"/>
    <property type="molecule type" value="Genomic_DNA"/>
</dbReference>
<feature type="non-terminal residue" evidence="10">
    <location>
        <position position="1"/>
    </location>
</feature>
<dbReference type="AlphaFoldDB" id="X1JZP3"/>
<keyword evidence="5" id="KW-0067">ATP-binding</keyword>
<dbReference type="EC" id="6.1.1.4" evidence="2"/>
<dbReference type="Pfam" id="PF08264">
    <property type="entry name" value="Anticodon_1"/>
    <property type="match status" value="1"/>
</dbReference>
<dbReference type="SUPFAM" id="SSF47323">
    <property type="entry name" value="Anticodon-binding domain of a subclass of class I aminoacyl-tRNA synthetases"/>
    <property type="match status" value="1"/>
</dbReference>
<accession>X1JZP3</accession>
<evidence type="ECO:0000256" key="8">
    <source>
        <dbReference type="ARBA" id="ARBA00047469"/>
    </source>
</evidence>
<evidence type="ECO:0000256" key="2">
    <source>
        <dbReference type="ARBA" id="ARBA00013164"/>
    </source>
</evidence>
<organism evidence="10">
    <name type="scientific">marine sediment metagenome</name>
    <dbReference type="NCBI Taxonomy" id="412755"/>
    <lineage>
        <taxon>unclassified sequences</taxon>
        <taxon>metagenomes</taxon>
        <taxon>ecological metagenomes</taxon>
    </lineage>
</organism>
<dbReference type="GO" id="GO:0004823">
    <property type="term" value="F:leucine-tRNA ligase activity"/>
    <property type="evidence" value="ECO:0007669"/>
    <property type="project" value="UniProtKB-EC"/>
</dbReference>
<dbReference type="InterPro" id="IPR009080">
    <property type="entry name" value="tRNAsynth_Ia_anticodon-bd"/>
</dbReference>
<sequence length="209" mass="23941">STYGADTVRLYTLFIGPPERDAEWCDKGVEGAYRFLGRVWRMVKQIPKFNLPPSSPQQADSKIQDLRRKTHQTIKKVTDDMEGDFHFNTAISAIMELVNETYKFQAACSDRPEDRGLQLEAVKEAARTVVILLSPFAPHITEELWQILGNQGSIFETPWPGYQPEILKQEEMTIVIQINGRLKQRLRLPADVKDDRLKTAALNDKKIKD</sequence>
<keyword evidence="7" id="KW-0030">Aminoacyl-tRNA synthetase</keyword>